<evidence type="ECO:0000313" key="4">
    <source>
        <dbReference type="EMBL" id="MQY22602.1"/>
    </source>
</evidence>
<dbReference type="InterPro" id="IPR011990">
    <property type="entry name" value="TPR-like_helical_dom_sf"/>
</dbReference>
<dbReference type="Proteomes" id="UP000438448">
    <property type="component" value="Unassembled WGS sequence"/>
</dbReference>
<protein>
    <submittedName>
        <fullName evidence="4">Regulatory protein AfsR</fullName>
    </submittedName>
</protein>
<dbReference type="InterPro" id="IPR002182">
    <property type="entry name" value="NB-ARC"/>
</dbReference>
<dbReference type="GO" id="GO:0003677">
    <property type="term" value="F:DNA binding"/>
    <property type="evidence" value="ECO:0007669"/>
    <property type="project" value="InterPro"/>
</dbReference>
<dbReference type="GO" id="GO:0006355">
    <property type="term" value="P:regulation of DNA-templated transcription"/>
    <property type="evidence" value="ECO:0007669"/>
    <property type="project" value="InterPro"/>
</dbReference>
<evidence type="ECO:0000313" key="5">
    <source>
        <dbReference type="Proteomes" id="UP000438448"/>
    </source>
</evidence>
<comment type="caution">
    <text evidence="4">The sequence shown here is derived from an EMBL/GenBank/DDBJ whole genome shotgun (WGS) entry which is preliminary data.</text>
</comment>
<evidence type="ECO:0000259" key="3">
    <source>
        <dbReference type="SMART" id="SM01043"/>
    </source>
</evidence>
<keyword evidence="2" id="KW-0804">Transcription</keyword>
<dbReference type="EMBL" id="WEGK01000014">
    <property type="protein sequence ID" value="MQY22602.1"/>
    <property type="molecule type" value="Genomic_DNA"/>
</dbReference>
<evidence type="ECO:0000256" key="1">
    <source>
        <dbReference type="ARBA" id="ARBA00023015"/>
    </source>
</evidence>
<dbReference type="PRINTS" id="PR00364">
    <property type="entry name" value="DISEASERSIST"/>
</dbReference>
<dbReference type="GO" id="GO:0043531">
    <property type="term" value="F:ADP binding"/>
    <property type="evidence" value="ECO:0007669"/>
    <property type="project" value="InterPro"/>
</dbReference>
<name>A0A7K0DBC7_9NOCA</name>
<organism evidence="4 5">
    <name type="scientific">Nocardia macrotermitis</name>
    <dbReference type="NCBI Taxonomy" id="2585198"/>
    <lineage>
        <taxon>Bacteria</taxon>
        <taxon>Bacillati</taxon>
        <taxon>Actinomycetota</taxon>
        <taxon>Actinomycetes</taxon>
        <taxon>Mycobacteriales</taxon>
        <taxon>Nocardiaceae</taxon>
        <taxon>Nocardia</taxon>
    </lineage>
</organism>
<keyword evidence="1" id="KW-0805">Transcription regulation</keyword>
<gene>
    <name evidence="4" type="primary">afsR_2</name>
    <name evidence="4" type="ORF">NRB20_57200</name>
</gene>
<dbReference type="RefSeq" id="WP_194290037.1">
    <property type="nucleotide sequence ID" value="NZ_WEGK01000014.1"/>
</dbReference>
<dbReference type="Pfam" id="PF00931">
    <property type="entry name" value="NB-ARC"/>
    <property type="match status" value="1"/>
</dbReference>
<dbReference type="Gene3D" id="1.25.40.10">
    <property type="entry name" value="Tetratricopeptide repeat domain"/>
    <property type="match status" value="3"/>
</dbReference>
<dbReference type="InterPro" id="IPR051677">
    <property type="entry name" value="AfsR-DnrI-RedD_regulator"/>
</dbReference>
<accession>A0A7K0DBC7</accession>
<reference evidence="4 5" key="1">
    <citation type="submission" date="2019-10" db="EMBL/GenBank/DDBJ databases">
        <title>Nocardia macrotermitis sp. nov. and Nocardia aurantia sp. nov., isolated from the gut of fungus growing-termite Macrotermes natalensis.</title>
        <authorList>
            <person name="Benndorf R."/>
            <person name="Schwitalla J."/>
            <person name="Martin K."/>
            <person name="De Beer W."/>
            <person name="Kaster A.-K."/>
            <person name="Vollmers J."/>
            <person name="Poulsen M."/>
            <person name="Beemelmanns C."/>
        </authorList>
    </citation>
    <scope>NUCLEOTIDE SEQUENCE [LARGE SCALE GENOMIC DNA]</scope>
    <source>
        <strain evidence="4 5">RB20</strain>
    </source>
</reference>
<feature type="domain" description="Bacterial transcriptional activator" evidence="3">
    <location>
        <begin position="102"/>
        <end position="242"/>
    </location>
</feature>
<evidence type="ECO:0000256" key="2">
    <source>
        <dbReference type="ARBA" id="ARBA00023163"/>
    </source>
</evidence>
<dbReference type="SUPFAM" id="SSF46894">
    <property type="entry name" value="C-terminal effector domain of the bipartite response regulators"/>
    <property type="match status" value="1"/>
</dbReference>
<dbReference type="SUPFAM" id="SSF48452">
    <property type="entry name" value="TPR-like"/>
    <property type="match status" value="3"/>
</dbReference>
<sequence>MLDVRILGPVRATSGGGDLAIGHPRHRCMLAVLAAGANTVVSSDRLIELLWDGNPPRRARNLLSGYAVGIRKVLTTIEMDSGAVGLTAREGGYLLELPPECVDLHRFRGNAARARGGAASDRAEHLRAALTEWQGPALSGMRGFGIETMRVGLANERRTVVLDLADVSAELGRYDAAIRDLEELAVDLPYDEAVALRMMTAYSAVGDQAAAVRLYTAMAHRLVRDLRTTPGPALREAGELLLRQTDLGPEPDAVVVAPPARTRVRLPLPPAPDPFAGRATELDRLDVLGAPPPAGDSPSNVFVISGIAGSGKTALAIEWARRRQDRFPDGRLFVTMRGHHPTLDPLDPSEIVARLLLALGVVAADLPPLPGNRIAMYRTMLVNRRVLIVLDDIADTDQVHDLLPPEDGGSAMLITSRGRLPELLARYRVGSVTVSSLDEAAALELLSIFVGAERVRREPEAAARFVRWLGGLPLTVRVGAGYARSRPDDPLALLATDMVDTAPGDPMISLALEMSYRRLTSEERRIFRWLGLMPATQFADWAVAALADYPAAGTARCLVGLVRANLLYESGSGRYQLHDMVKWYASTVVIAHESHAERAAAMTRLLWCYRRAVERASHADLIAREEIHRGAGPADGAEPGLPGASRAGLTWLDEERSNICAAIKAGSAAGSERGAWQLADAMSGYIRLHPGGADWTAAIRAATSAAERSGNRRAHAAMLLGTADAEYREGNRAAELESAGRARDVSVAVGWRGGEGLALAALGRSWWSVGEIGLASRYLRWSLDVHRELGDPAGQANAIGRLARIEHDRGRLDEALRGYVVAAELTEAGKSKFGQARAAAYVALACCDLGRYPEAGEWSALALGLSRELDFAEGVAMSLACRAMIASALGDQMQAIARAREARLAIPHLSDPRLEADCLTLLGRVEAGAGRFGPAVSSFDKALQVSARTGYRQGIARAEAECAAQHSRGGRYDDAAQSIRRAYRALRGGDLRLVHAQVLITEGDVLLAAGRWDAAVAGYRTAALRYREAADPVGEVRALLSWGRAAATVSGLGRPSRPLRRALGLAERLGLPEGAIIGDLLHR</sequence>
<dbReference type="Gene3D" id="1.10.10.10">
    <property type="entry name" value="Winged helix-like DNA-binding domain superfamily/Winged helix DNA-binding domain"/>
    <property type="match status" value="1"/>
</dbReference>
<dbReference type="SMART" id="SM01043">
    <property type="entry name" value="BTAD"/>
    <property type="match status" value="1"/>
</dbReference>
<dbReference type="Pfam" id="PF03704">
    <property type="entry name" value="BTAD"/>
    <property type="match status" value="1"/>
</dbReference>
<dbReference type="InterPro" id="IPR005158">
    <property type="entry name" value="BTAD"/>
</dbReference>
<dbReference type="InterPro" id="IPR027417">
    <property type="entry name" value="P-loop_NTPase"/>
</dbReference>
<dbReference type="SUPFAM" id="SSF52540">
    <property type="entry name" value="P-loop containing nucleoside triphosphate hydrolases"/>
    <property type="match status" value="1"/>
</dbReference>
<dbReference type="Gene3D" id="3.40.50.300">
    <property type="entry name" value="P-loop containing nucleotide triphosphate hydrolases"/>
    <property type="match status" value="1"/>
</dbReference>
<proteinExistence type="predicted"/>
<dbReference type="PANTHER" id="PTHR35807">
    <property type="entry name" value="TRANSCRIPTIONAL REGULATOR REDD-RELATED"/>
    <property type="match status" value="1"/>
</dbReference>
<dbReference type="AlphaFoldDB" id="A0A7K0DBC7"/>
<dbReference type="InterPro" id="IPR036388">
    <property type="entry name" value="WH-like_DNA-bd_sf"/>
</dbReference>
<dbReference type="PANTHER" id="PTHR35807:SF1">
    <property type="entry name" value="TRANSCRIPTIONAL REGULATOR REDD"/>
    <property type="match status" value="1"/>
</dbReference>
<dbReference type="InterPro" id="IPR016032">
    <property type="entry name" value="Sig_transdc_resp-reg_C-effctor"/>
</dbReference>
<keyword evidence="5" id="KW-1185">Reference proteome</keyword>